<gene>
    <name evidence="1" type="ORF">Bealeia1_01631</name>
</gene>
<name>A0ABZ2C7D4_9PROT</name>
<sequence length="60" mass="7306">MLRPWGVKEKEIRKGVHFFHGPIMDTAVFCRQEHFEECPSSYQMRLKRPREYESEYSAKE</sequence>
<dbReference type="EMBL" id="CP133270">
    <property type="protein sequence ID" value="WVX67426.1"/>
    <property type="molecule type" value="Genomic_DNA"/>
</dbReference>
<reference evidence="1 2" key="1">
    <citation type="journal article" date="2024" name="Environ. Microbiol.">
        <title>Novel evolutionary insights on the interactions of the Holosporales (Alphaproteobacteria) with eukaryotic hosts from comparative genomics.</title>
        <authorList>
            <person name="Giovannini M."/>
            <person name="Petroni G."/>
            <person name="Castelli M."/>
        </authorList>
    </citation>
    <scope>NUCLEOTIDE SEQUENCE [LARGE SCALE GENOMIC DNA]</scope>
    <source>
        <strain evidence="1 2">US_Bl 15I1</strain>
    </source>
</reference>
<accession>A0ABZ2C7D4</accession>
<organism evidence="1 2">
    <name type="scientific">Candidatus Bealeia paramacronuclearis</name>
    <dbReference type="NCBI Taxonomy" id="1921001"/>
    <lineage>
        <taxon>Bacteria</taxon>
        <taxon>Pseudomonadati</taxon>
        <taxon>Pseudomonadota</taxon>
        <taxon>Alphaproteobacteria</taxon>
        <taxon>Holosporales</taxon>
        <taxon>Holosporaceae</taxon>
        <taxon>Candidatus Bealeia</taxon>
    </lineage>
</organism>
<dbReference type="Proteomes" id="UP001330434">
    <property type="component" value="Chromosome"/>
</dbReference>
<proteinExistence type="predicted"/>
<evidence type="ECO:0000313" key="1">
    <source>
        <dbReference type="EMBL" id="WVX67426.1"/>
    </source>
</evidence>
<evidence type="ECO:0000313" key="2">
    <source>
        <dbReference type="Proteomes" id="UP001330434"/>
    </source>
</evidence>
<keyword evidence="2" id="KW-1185">Reference proteome</keyword>
<protein>
    <submittedName>
        <fullName evidence="1">Uncharacterized protein</fullName>
    </submittedName>
</protein>